<dbReference type="AlphaFoldDB" id="A0AAN0VJK7"/>
<dbReference type="RefSeq" id="WP_044050942.1">
    <property type="nucleotide sequence ID" value="NZ_CP003984.1"/>
</dbReference>
<protein>
    <submittedName>
        <fullName evidence="2">Haloacetate dehalogenase DehH</fullName>
        <ecNumber evidence="2">3.8.1.3</ecNumber>
    </submittedName>
</protein>
<evidence type="ECO:0000313" key="2">
    <source>
        <dbReference type="EMBL" id="AII88390.1"/>
    </source>
</evidence>
<dbReference type="SUPFAM" id="SSF53474">
    <property type="entry name" value="alpha/beta-Hydrolases"/>
    <property type="match status" value="1"/>
</dbReference>
<gene>
    <name evidence="2" type="primary">dehH</name>
    <name evidence="2" type="ORF">RCA23_c28880</name>
</gene>
<dbReference type="Proteomes" id="UP000028680">
    <property type="component" value="Chromosome"/>
</dbReference>
<accession>A0AAN0VJK7</accession>
<dbReference type="KEGG" id="ptp:RCA23_c28880"/>
<sequence length="294" mass="32184">MIEGFTKTVIRCNGVDLAVHRAGQGQPLLLIHGFPQNHMCWESVAPQLARRHDVIIPDLRGYGESSAPTNDPSNTTYSKRTMAQDMADLLTALDISRADVLGHDRGARVAYRFALDHPERLGKLGIIEIVPTADFWASWTADLAMAAYHWTFLAQPAPLPERMIGADPVAYVEWTLAQWTLTKSLEAFSPAALDSYRAQALDPARVHAMCADYRAGASFDRALDEADKAAGKQITAPLRLLYGAHGFPAKSGNAAEIWRSWAPAVEASVCEAGHFVMEENPRAVLAAFEPFFAP</sequence>
<dbReference type="InterPro" id="IPR000073">
    <property type="entry name" value="AB_hydrolase_1"/>
</dbReference>
<name>A0AAN0VJK7_9RHOB</name>
<dbReference type="InterPro" id="IPR050266">
    <property type="entry name" value="AB_hydrolase_sf"/>
</dbReference>
<dbReference type="EMBL" id="CP003984">
    <property type="protein sequence ID" value="AII88390.1"/>
    <property type="molecule type" value="Genomic_DNA"/>
</dbReference>
<keyword evidence="3" id="KW-1185">Reference proteome</keyword>
<dbReference type="GO" id="GO:0016020">
    <property type="term" value="C:membrane"/>
    <property type="evidence" value="ECO:0007669"/>
    <property type="project" value="TreeGrafter"/>
</dbReference>
<keyword evidence="2" id="KW-0378">Hydrolase</keyword>
<evidence type="ECO:0000259" key="1">
    <source>
        <dbReference type="Pfam" id="PF00561"/>
    </source>
</evidence>
<organism evidence="2 3">
    <name type="scientific">Planktomarina temperata RCA23</name>
    <dbReference type="NCBI Taxonomy" id="666509"/>
    <lineage>
        <taxon>Bacteria</taxon>
        <taxon>Pseudomonadati</taxon>
        <taxon>Pseudomonadota</taxon>
        <taxon>Alphaproteobacteria</taxon>
        <taxon>Rhodobacterales</taxon>
        <taxon>Paracoccaceae</taxon>
        <taxon>Planktomarina</taxon>
    </lineage>
</organism>
<dbReference type="PRINTS" id="PR00111">
    <property type="entry name" value="ABHYDROLASE"/>
</dbReference>
<feature type="domain" description="AB hydrolase-1" evidence="1">
    <location>
        <begin position="27"/>
        <end position="281"/>
    </location>
</feature>
<dbReference type="Pfam" id="PF00561">
    <property type="entry name" value="Abhydrolase_1"/>
    <property type="match status" value="1"/>
</dbReference>
<dbReference type="PANTHER" id="PTHR43798">
    <property type="entry name" value="MONOACYLGLYCEROL LIPASE"/>
    <property type="match status" value="1"/>
</dbReference>
<dbReference type="PANTHER" id="PTHR43798:SF33">
    <property type="entry name" value="HYDROLASE, PUTATIVE (AFU_ORTHOLOGUE AFUA_2G14860)-RELATED"/>
    <property type="match status" value="1"/>
</dbReference>
<proteinExistence type="predicted"/>
<dbReference type="EC" id="3.8.1.3" evidence="2"/>
<evidence type="ECO:0000313" key="3">
    <source>
        <dbReference type="Proteomes" id="UP000028680"/>
    </source>
</evidence>
<reference evidence="2 3" key="1">
    <citation type="journal article" date="2014" name="ISME J.">
        <title>Adaptation of an abundant Roseobacter RCA organism to pelagic systems revealed by genomic and transcriptomic analyses.</title>
        <authorList>
            <person name="Voget S."/>
            <person name="Wemheuer B."/>
            <person name="Brinkhoff T."/>
            <person name="Vollmers J."/>
            <person name="Dietrich S."/>
            <person name="Giebel H.A."/>
            <person name="Beardsley C."/>
            <person name="Sardemann C."/>
            <person name="Bakenhus I."/>
            <person name="Billerbeck S."/>
            <person name="Daniel R."/>
            <person name="Simon M."/>
        </authorList>
    </citation>
    <scope>NUCLEOTIDE SEQUENCE [LARGE SCALE GENOMIC DNA]</scope>
    <source>
        <strain evidence="2 3">RCA23</strain>
    </source>
</reference>
<dbReference type="Gene3D" id="3.40.50.1820">
    <property type="entry name" value="alpha/beta hydrolase"/>
    <property type="match status" value="1"/>
</dbReference>
<dbReference type="InterPro" id="IPR029058">
    <property type="entry name" value="AB_hydrolase_fold"/>
</dbReference>
<dbReference type="GO" id="GO:0018785">
    <property type="term" value="F:haloacetate dehalogenase activity"/>
    <property type="evidence" value="ECO:0007669"/>
    <property type="project" value="UniProtKB-EC"/>
</dbReference>